<dbReference type="GeneID" id="71986444"/>
<protein>
    <submittedName>
        <fullName evidence="3">Uncharacterized protein</fullName>
    </submittedName>
</protein>
<dbReference type="Pfam" id="PF06772">
    <property type="entry name" value="LtrA"/>
    <property type="match status" value="1"/>
</dbReference>
<sequence length="641" mass="71912">MLFFLLLVGIVFTMSHEEEGHLPLFKSPLLYGDEGHSSISSQDEGAIKHAHHQVSTNDDQTLHDNPQYHRHAEATTAELFYDLFFVANLTVFTNVHEVNDGETLKQYIGFFCVLWFTWYQVSLYDVRFSTDSVFERSAKAIQFLVMIGFAITGPKFDVGKAKKDEDSKGPSLVYFKALTLVLMVSRLVLVFQYLQSLWFTRHYKKTILPMLMIASTYFVAAIIYLGLFWSFHLNGTGKNHSYIAWYIVAICETIVATAVSSVYRNISFKGTHLVQRMSLLTLIILGEGVIVVAKTCQKIVKAEGVLKFSGSTIGSIISAILILYFIYMLYFDWMEEEHFGTIWQQIWSFLHFPLHLALVLAVEGVAQSISWRAAITRFNAFDTQFVTWYNALNTTNVPASTYASISSELYNTTFDITYAALTNSASLGGTLDLIYDLPNIQNATAVIASGTSDPELALLAMEWTYYNSVKTILNVAGFSPPENFTAQTVKAENAAVQIGVDFAEFEAFEDSTNVLNRTIRVFGETFVRVSPPSTFVVSLMLGQIYFLVAIGLFLVICTLIAALSKREKRRFHWVRLGATAVIGVMLCLMSIMATTAYGTNFIISVWVLPTVMIVLFVAVVLNSIKPAFPDLKKMSRMGSRH</sequence>
<dbReference type="AlphaFoldDB" id="A0A9Q8LIL0"/>
<evidence type="ECO:0000313" key="4">
    <source>
        <dbReference type="Proteomes" id="UP000756132"/>
    </source>
</evidence>
<accession>A0A9Q8LIL0</accession>
<feature type="transmembrane region" description="Helical" evidence="1">
    <location>
        <begin position="312"/>
        <end position="330"/>
    </location>
</feature>
<feature type="transmembrane region" description="Helical" evidence="1">
    <location>
        <begin position="544"/>
        <end position="564"/>
    </location>
</feature>
<evidence type="ECO:0000256" key="1">
    <source>
        <dbReference type="SAM" id="Phobius"/>
    </source>
</evidence>
<feature type="transmembrane region" description="Helical" evidence="1">
    <location>
        <begin position="603"/>
        <end position="624"/>
    </location>
</feature>
<dbReference type="EMBL" id="CP090167">
    <property type="protein sequence ID" value="UJO17273.1"/>
    <property type="molecule type" value="Genomic_DNA"/>
</dbReference>
<organism evidence="3 4">
    <name type="scientific">Passalora fulva</name>
    <name type="common">Tomato leaf mold</name>
    <name type="synonym">Cladosporium fulvum</name>
    <dbReference type="NCBI Taxonomy" id="5499"/>
    <lineage>
        <taxon>Eukaryota</taxon>
        <taxon>Fungi</taxon>
        <taxon>Dikarya</taxon>
        <taxon>Ascomycota</taxon>
        <taxon>Pezizomycotina</taxon>
        <taxon>Dothideomycetes</taxon>
        <taxon>Dothideomycetidae</taxon>
        <taxon>Mycosphaerellales</taxon>
        <taxon>Mycosphaerellaceae</taxon>
        <taxon>Fulvia</taxon>
    </lineage>
</organism>
<feature type="transmembrane region" description="Helical" evidence="1">
    <location>
        <begin position="576"/>
        <end position="597"/>
    </location>
</feature>
<keyword evidence="1" id="KW-0812">Transmembrane</keyword>
<dbReference type="OrthoDB" id="3177213at2759"/>
<reference evidence="3" key="2">
    <citation type="journal article" date="2022" name="Microb. Genom.">
        <title>A chromosome-scale genome assembly of the tomato pathogen Cladosporium fulvum reveals a compartmentalized genome architecture and the presence of a dispensable chromosome.</title>
        <authorList>
            <person name="Zaccaron A.Z."/>
            <person name="Chen L.H."/>
            <person name="Samaras A."/>
            <person name="Stergiopoulos I."/>
        </authorList>
    </citation>
    <scope>NUCLEOTIDE SEQUENCE</scope>
    <source>
        <strain evidence="3">Race5_Kim</strain>
    </source>
</reference>
<dbReference type="PANTHER" id="PTHR42101:SF1">
    <property type="entry name" value="LOW TEMPERATURE REQUIREMENT A"/>
    <property type="match status" value="1"/>
</dbReference>
<dbReference type="PANTHER" id="PTHR42101">
    <property type="entry name" value="CHROMOSOME 16, WHOLE GENOME SHOTGUN SEQUENCE"/>
    <property type="match status" value="1"/>
</dbReference>
<feature type="transmembrane region" description="Helical" evidence="1">
    <location>
        <begin position="174"/>
        <end position="194"/>
    </location>
</feature>
<evidence type="ECO:0000313" key="3">
    <source>
        <dbReference type="EMBL" id="UJO17273.1"/>
    </source>
</evidence>
<feature type="transmembrane region" description="Helical" evidence="1">
    <location>
        <begin position="138"/>
        <end position="154"/>
    </location>
</feature>
<name>A0A9Q8LIL0_PASFU</name>
<gene>
    <name evidence="3" type="ORF">CLAFUR5_06566</name>
</gene>
<dbReference type="Proteomes" id="UP000756132">
    <property type="component" value="Chromosome 5"/>
</dbReference>
<evidence type="ECO:0000256" key="2">
    <source>
        <dbReference type="SAM" id="SignalP"/>
    </source>
</evidence>
<proteinExistence type="predicted"/>
<dbReference type="KEGG" id="ffu:CLAFUR5_06566"/>
<feature type="chain" id="PRO_5040391863" evidence="2">
    <location>
        <begin position="16"/>
        <end position="641"/>
    </location>
</feature>
<dbReference type="RefSeq" id="XP_047761639.1">
    <property type="nucleotide sequence ID" value="XM_047905714.1"/>
</dbReference>
<feature type="signal peptide" evidence="2">
    <location>
        <begin position="1"/>
        <end position="15"/>
    </location>
</feature>
<feature type="transmembrane region" description="Helical" evidence="1">
    <location>
        <begin position="243"/>
        <end position="266"/>
    </location>
</feature>
<keyword evidence="1" id="KW-1133">Transmembrane helix</keyword>
<feature type="transmembrane region" description="Helical" evidence="1">
    <location>
        <begin position="278"/>
        <end position="300"/>
    </location>
</feature>
<reference evidence="3" key="1">
    <citation type="submission" date="2021-12" db="EMBL/GenBank/DDBJ databases">
        <authorList>
            <person name="Zaccaron A."/>
            <person name="Stergiopoulos I."/>
        </authorList>
    </citation>
    <scope>NUCLEOTIDE SEQUENCE</scope>
    <source>
        <strain evidence="3">Race5_Kim</strain>
    </source>
</reference>
<keyword evidence="2" id="KW-0732">Signal</keyword>
<keyword evidence="4" id="KW-1185">Reference proteome</keyword>
<dbReference type="InterPro" id="IPR010640">
    <property type="entry name" value="Low_temperature_requirement_A"/>
</dbReference>
<keyword evidence="1" id="KW-0472">Membrane</keyword>
<feature type="transmembrane region" description="Helical" evidence="1">
    <location>
        <begin position="206"/>
        <end position="231"/>
    </location>
</feature>